<proteinExistence type="inferred from homology"/>
<organism evidence="13 14">
    <name type="scientific">Branchiostoma floridae</name>
    <name type="common">Florida lancelet</name>
    <name type="synonym">Amphioxus</name>
    <dbReference type="NCBI Taxonomy" id="7739"/>
    <lineage>
        <taxon>Eukaryota</taxon>
        <taxon>Metazoa</taxon>
        <taxon>Chordata</taxon>
        <taxon>Cephalochordata</taxon>
        <taxon>Leptocardii</taxon>
        <taxon>Amphioxiformes</taxon>
        <taxon>Branchiostomatidae</taxon>
        <taxon>Branchiostoma</taxon>
    </lineage>
</organism>
<keyword evidence="4" id="KW-0967">Endosome</keyword>
<feature type="chain" id="PRO_5039954643" evidence="11">
    <location>
        <begin position="18"/>
        <end position="899"/>
    </location>
</feature>
<feature type="region of interest" description="Disordered" evidence="9">
    <location>
        <begin position="381"/>
        <end position="420"/>
    </location>
</feature>
<keyword evidence="7" id="KW-0325">Glycoprotein</keyword>
<keyword evidence="8" id="KW-0458">Lysosome</keyword>
<dbReference type="Pfam" id="PF01299">
    <property type="entry name" value="Lamp2-like_luminal"/>
    <property type="match status" value="4"/>
</dbReference>
<dbReference type="GO" id="GO:0072594">
    <property type="term" value="P:establishment of protein localization to organelle"/>
    <property type="evidence" value="ECO:0000318"/>
    <property type="project" value="GO_Central"/>
</dbReference>
<feature type="compositionally biased region" description="Low complexity" evidence="9">
    <location>
        <begin position="586"/>
        <end position="644"/>
    </location>
</feature>
<feature type="signal peptide" evidence="11">
    <location>
        <begin position="1"/>
        <end position="17"/>
    </location>
</feature>
<feature type="transmembrane region" description="Helical" evidence="10">
    <location>
        <begin position="858"/>
        <end position="881"/>
    </location>
</feature>
<feature type="disulfide bond" evidence="8">
    <location>
        <begin position="542"/>
        <end position="579"/>
    </location>
</feature>
<feature type="region of interest" description="Disordered" evidence="9">
    <location>
        <begin position="580"/>
        <end position="681"/>
    </location>
</feature>
<reference evidence="14" key="2">
    <citation type="submission" date="2025-08" db="UniProtKB">
        <authorList>
            <consortium name="RefSeq"/>
        </authorList>
    </citation>
    <scope>IDENTIFICATION</scope>
    <source>
        <strain evidence="14">S238N-H82</strain>
        <tissue evidence="14">Testes</tissue>
    </source>
</reference>
<feature type="compositionally biased region" description="Low complexity" evidence="9">
    <location>
        <begin position="382"/>
        <end position="405"/>
    </location>
</feature>
<dbReference type="GO" id="GO:0005886">
    <property type="term" value="C:plasma membrane"/>
    <property type="evidence" value="ECO:0000318"/>
    <property type="project" value="GO_Central"/>
</dbReference>
<evidence type="ECO:0000256" key="7">
    <source>
        <dbReference type="ARBA" id="ARBA00023180"/>
    </source>
</evidence>
<evidence type="ECO:0000256" key="8">
    <source>
        <dbReference type="PROSITE-ProRule" id="PRU00740"/>
    </source>
</evidence>
<comment type="subcellular location">
    <subcellularLocation>
        <location evidence="1">Endosome membrane</location>
        <topology evidence="1">Single-pass type I membrane protein</topology>
    </subcellularLocation>
    <subcellularLocation>
        <location evidence="8">Lysosome membrane</location>
        <topology evidence="8">Single-pass type I membrane protein</topology>
    </subcellularLocation>
</comment>
<dbReference type="GO" id="GO:0005765">
    <property type="term" value="C:lysosomal membrane"/>
    <property type="evidence" value="ECO:0000318"/>
    <property type="project" value="GO_Central"/>
</dbReference>
<feature type="compositionally biased region" description="Basic residues" evidence="9">
    <location>
        <begin position="645"/>
        <end position="664"/>
    </location>
</feature>
<dbReference type="OMA" id="HTNHTTP"/>
<dbReference type="AlphaFoldDB" id="A0A9J7KWI5"/>
<keyword evidence="6 8" id="KW-0472">Membrane</keyword>
<accession>A0A9J7KWI5</accession>
<feature type="domain" description="Lysosome-associated membrane glycoprotein 2-like luminal" evidence="12">
    <location>
        <begin position="675"/>
        <end position="834"/>
    </location>
</feature>
<evidence type="ECO:0000256" key="9">
    <source>
        <dbReference type="SAM" id="MobiDB-lite"/>
    </source>
</evidence>
<dbReference type="InterPro" id="IPR048528">
    <property type="entry name" value="Lamp2-like_luminal"/>
</dbReference>
<dbReference type="PROSITE" id="PS51407">
    <property type="entry name" value="LAMP_3"/>
    <property type="match status" value="3"/>
</dbReference>
<gene>
    <name evidence="14" type="primary">LOC118412351</name>
</gene>
<evidence type="ECO:0000256" key="4">
    <source>
        <dbReference type="ARBA" id="ARBA00022753"/>
    </source>
</evidence>
<feature type="domain" description="Lysosome-associated membrane glycoprotein 2-like luminal" evidence="12">
    <location>
        <begin position="415"/>
        <end position="569"/>
    </location>
</feature>
<feature type="disulfide bond" evidence="8">
    <location>
        <begin position="151"/>
        <end position="188"/>
    </location>
</feature>
<dbReference type="FunFam" id="2.40.160.110:FF:000008">
    <property type="entry name" value="Uncharacterized protein"/>
    <property type="match status" value="4"/>
</dbReference>
<evidence type="ECO:0000256" key="11">
    <source>
        <dbReference type="SAM" id="SignalP"/>
    </source>
</evidence>
<evidence type="ECO:0000256" key="3">
    <source>
        <dbReference type="ARBA" id="ARBA00022729"/>
    </source>
</evidence>
<comment type="caution">
    <text evidence="8">Lacks conserved residue(s) required for the propagation of feature annotation.</text>
</comment>
<evidence type="ECO:0000256" key="6">
    <source>
        <dbReference type="ARBA" id="ARBA00023136"/>
    </source>
</evidence>
<reference evidence="13" key="1">
    <citation type="journal article" date="2020" name="Nat. Ecol. Evol.">
        <title>Deeply conserved synteny resolves early events in vertebrate evolution.</title>
        <authorList>
            <person name="Simakov O."/>
            <person name="Marletaz F."/>
            <person name="Yue J.X."/>
            <person name="O'Connell B."/>
            <person name="Jenkins J."/>
            <person name="Brandt A."/>
            <person name="Calef R."/>
            <person name="Tung C.H."/>
            <person name="Huang T.K."/>
            <person name="Schmutz J."/>
            <person name="Satoh N."/>
            <person name="Yu J.K."/>
            <person name="Putnam N.H."/>
            <person name="Green R.E."/>
            <person name="Rokhsar D.S."/>
        </authorList>
    </citation>
    <scope>NUCLEOTIDE SEQUENCE [LARGE SCALE GENOMIC DNA]</scope>
    <source>
        <strain evidence="13">S238N-H82</strain>
    </source>
</reference>
<evidence type="ECO:0000256" key="2">
    <source>
        <dbReference type="ARBA" id="ARBA00022692"/>
    </source>
</evidence>
<evidence type="ECO:0000313" key="13">
    <source>
        <dbReference type="Proteomes" id="UP000001554"/>
    </source>
</evidence>
<dbReference type="InterPro" id="IPR002000">
    <property type="entry name" value="Lysosome-assoc_membr_glycop"/>
</dbReference>
<evidence type="ECO:0000256" key="5">
    <source>
        <dbReference type="ARBA" id="ARBA00022989"/>
    </source>
</evidence>
<evidence type="ECO:0000256" key="10">
    <source>
        <dbReference type="SAM" id="Phobius"/>
    </source>
</evidence>
<comment type="similarity">
    <text evidence="8">Belongs to the LAMP family.</text>
</comment>
<dbReference type="GeneID" id="118412351"/>
<dbReference type="GO" id="GO:0031902">
    <property type="term" value="C:late endosome membrane"/>
    <property type="evidence" value="ECO:0000318"/>
    <property type="project" value="GO_Central"/>
</dbReference>
<keyword evidence="13" id="KW-1185">Reference proteome</keyword>
<keyword evidence="5 10" id="KW-1133">Transmembrane helix</keyword>
<dbReference type="PANTHER" id="PTHR11506">
    <property type="entry name" value="LYSOSOME-ASSOCIATED MEMBRANE GLYCOPROTEIN"/>
    <property type="match status" value="1"/>
</dbReference>
<keyword evidence="3 11" id="KW-0732">Signal</keyword>
<feature type="domain" description="Lysosome-associated membrane glycoprotein 2-like luminal" evidence="12">
    <location>
        <begin position="22"/>
        <end position="177"/>
    </location>
</feature>
<dbReference type="Proteomes" id="UP000001554">
    <property type="component" value="Chromosome 3"/>
</dbReference>
<dbReference type="Gene3D" id="2.40.160.110">
    <property type="match status" value="4"/>
</dbReference>
<dbReference type="CDD" id="cd12087">
    <property type="entry name" value="TM_EGFR-like"/>
    <property type="match status" value="1"/>
</dbReference>
<evidence type="ECO:0000313" key="14">
    <source>
        <dbReference type="RefSeq" id="XP_035671048.1"/>
    </source>
</evidence>
<protein>
    <submittedName>
        <fullName evidence="14">Uncharacterized protein LOC118412351</fullName>
    </submittedName>
</protein>
<evidence type="ECO:0000259" key="12">
    <source>
        <dbReference type="Pfam" id="PF01299"/>
    </source>
</evidence>
<dbReference type="PANTHER" id="PTHR11506:SF41">
    <property type="entry name" value="LYSOSOME-ASSOCIATED MEMBRANE GLYCOPROTEIN 1-LIKE"/>
    <property type="match status" value="1"/>
</dbReference>
<sequence>MLRCVVILLAALHVALGQAPRGSYKVTDQKSGDTCIRADLSLTFGVKYQKQDNTTGTATFSLPPDGAVTGTCDPAVLNVTNPGRFGFSATFTKLAPFGIGRFWLKELEVQYYLLPDLFPGVSSETVNKSMTERVTLDSVLFVTKYGDSYLCNKPEIVPIQNNVQLTFADVQLQPFDLKNGIFSAAQECSGDPTPSPPVTTPGPPVTTPFPLSDVGHFNVTDKKTGAVCILARLGAMFSIQYKTNVSTQVSIATFTFSPQATATGSCGKNASFISLLDKRGVNLTAEFGVSANGLFMVTKLTIVYTQTETLFPYSKHPNTTKTESSPEHILLAPLGRSYRCNSSTPVQFGSMVNATFFGLKVQPFEVKNNTFGDEDVCSADLPHTTPEPTTHPHTTPHPNVTTPMPTTSPPRPPEGAWSVRGKDGKPCLLADAAIQLRIPYNSTGNETRTAFIDVPRTASAGGMCGANNSSLNLHFKPGNVTLQLGFRKEGEMKTDFVLWSVGVAYNEDPVIFKNTSSPGRRVRLENRSLKEFETKLGMAYKCVSKVVLPVNRSAEVEFRNTTLQPFAVEGGKFANESVCPEDRGHTTPLPHTNHTTPLPHTNNTTPLPHTNNTTPLPHTNNTTPLPHTNHTTPLPHTNHTTAPPHKNHTTPHPHTKPPHTKPHHTTGPPLFPPEPKQGNYTVTGKDKKPCILANMGIQFHIKYTKTDNKQAVARFNAPTGAVATGVCGQDKSTLTLGFYQNTISLTFEFTKSKMGSKGTESFRAETIDLSYKELQAHFPDAKDPAQVRQASNKSAHAFYTEAGHSYKCMADYNLTLTKDVEILVRKVHLQPFSIQDGKFSSAHECSLDPKPSSPGHSAAIAAGIIVPLVVVIAAAAGFYLYRRRKLSGKGKGNYEPLLN</sequence>
<name>A0A9J7KWI5_BRAFL</name>
<evidence type="ECO:0000256" key="1">
    <source>
        <dbReference type="ARBA" id="ARBA00004530"/>
    </source>
</evidence>
<dbReference type="RefSeq" id="XP_035671048.1">
    <property type="nucleotide sequence ID" value="XM_035815155.1"/>
</dbReference>
<keyword evidence="8" id="KW-1015">Disulfide bond</keyword>
<feature type="domain" description="Lysosome-associated membrane glycoprotein 2-like luminal" evidence="12">
    <location>
        <begin position="214"/>
        <end position="367"/>
    </location>
</feature>
<feature type="disulfide bond" evidence="8">
    <location>
        <begin position="808"/>
        <end position="845"/>
    </location>
</feature>
<keyword evidence="2 8" id="KW-0812">Transmembrane</keyword>
<dbReference type="KEGG" id="bfo:118412351"/>